<dbReference type="PANTHER" id="PTHR45138">
    <property type="entry name" value="REGULATORY COMPONENTS OF SENSORY TRANSDUCTION SYSTEM"/>
    <property type="match status" value="1"/>
</dbReference>
<dbReference type="InterPro" id="IPR029787">
    <property type="entry name" value="Nucleotide_cyclase"/>
</dbReference>
<dbReference type="CDD" id="cd01949">
    <property type="entry name" value="GGDEF"/>
    <property type="match status" value="1"/>
</dbReference>
<proteinExistence type="predicted"/>
<dbReference type="Gene3D" id="3.30.70.270">
    <property type="match status" value="1"/>
</dbReference>
<dbReference type="Proteomes" id="UP001501565">
    <property type="component" value="Unassembled WGS sequence"/>
</dbReference>
<dbReference type="InterPro" id="IPR000160">
    <property type="entry name" value="GGDEF_dom"/>
</dbReference>
<dbReference type="Pfam" id="PF00990">
    <property type="entry name" value="GGDEF"/>
    <property type="match status" value="1"/>
</dbReference>
<gene>
    <name evidence="4" type="ORF">GCM10022277_39400</name>
</gene>
<name>A0ABP7N842_9GAMM</name>
<dbReference type="EMBL" id="BAABBN010000015">
    <property type="protein sequence ID" value="GAA3939516.1"/>
    <property type="molecule type" value="Genomic_DNA"/>
</dbReference>
<comment type="caution">
    <text evidence="4">The sequence shown here is derived from an EMBL/GenBank/DDBJ whole genome shotgun (WGS) entry which is preliminary data.</text>
</comment>
<dbReference type="RefSeq" id="WP_344800357.1">
    <property type="nucleotide sequence ID" value="NZ_BAABBN010000015.1"/>
</dbReference>
<dbReference type="SMART" id="SM00267">
    <property type="entry name" value="GGDEF"/>
    <property type="match status" value="1"/>
</dbReference>
<dbReference type="PROSITE" id="PS50887">
    <property type="entry name" value="GGDEF"/>
    <property type="match status" value="1"/>
</dbReference>
<evidence type="ECO:0000313" key="4">
    <source>
        <dbReference type="EMBL" id="GAA3939516.1"/>
    </source>
</evidence>
<evidence type="ECO:0000256" key="2">
    <source>
        <dbReference type="ARBA" id="ARBA00034247"/>
    </source>
</evidence>
<feature type="domain" description="GGDEF" evidence="3">
    <location>
        <begin position="171"/>
        <end position="300"/>
    </location>
</feature>
<evidence type="ECO:0000256" key="1">
    <source>
        <dbReference type="ARBA" id="ARBA00012528"/>
    </source>
</evidence>
<dbReference type="NCBIfam" id="TIGR00254">
    <property type="entry name" value="GGDEF"/>
    <property type="match status" value="1"/>
</dbReference>
<accession>A0ABP7N842</accession>
<keyword evidence="5" id="KW-1185">Reference proteome</keyword>
<sequence length="320" mass="36078">MLDTTVAFRAFIRLSETREVEEISSVCADVLREIILGDFALYIVREGGRSALFELASGFDPFGEKSQDLLALFNNKSTGIKGLYCGEIRPIPVATGHGLHAVLLLERKAKIQDEVFLNAFLSIYANQFFLVKSSSHDALTGLMNRGEFDEKLYKLLEQQSHHQRNDDQNQNSACLGVIDIDHFKQVNDRFGHVYGDEVLLLVAQQMTKTFREDDWLFRYGGEEFAVILRNVTEAQCDAIFERVRTAIEAFHFPQIGPLTVSIGYTRMHKALSAGQLIGEADSALYYAKKHGRNQLHCYQKLVNQGELHAAKEPAGEVELF</sequence>
<comment type="catalytic activity">
    <reaction evidence="2">
        <text>2 GTP = 3',3'-c-di-GMP + 2 diphosphate</text>
        <dbReference type="Rhea" id="RHEA:24898"/>
        <dbReference type="ChEBI" id="CHEBI:33019"/>
        <dbReference type="ChEBI" id="CHEBI:37565"/>
        <dbReference type="ChEBI" id="CHEBI:58805"/>
        <dbReference type="EC" id="2.7.7.65"/>
    </reaction>
</comment>
<dbReference type="InterPro" id="IPR050469">
    <property type="entry name" value="Diguanylate_Cyclase"/>
</dbReference>
<evidence type="ECO:0000259" key="3">
    <source>
        <dbReference type="PROSITE" id="PS50887"/>
    </source>
</evidence>
<evidence type="ECO:0000313" key="5">
    <source>
        <dbReference type="Proteomes" id="UP001501565"/>
    </source>
</evidence>
<dbReference type="PANTHER" id="PTHR45138:SF9">
    <property type="entry name" value="DIGUANYLATE CYCLASE DGCM-RELATED"/>
    <property type="match status" value="1"/>
</dbReference>
<organism evidence="4 5">
    <name type="scientific">Litoribacillus peritrichatus</name>
    <dbReference type="NCBI Taxonomy" id="718191"/>
    <lineage>
        <taxon>Bacteria</taxon>
        <taxon>Pseudomonadati</taxon>
        <taxon>Pseudomonadota</taxon>
        <taxon>Gammaproteobacteria</taxon>
        <taxon>Oceanospirillales</taxon>
        <taxon>Oceanospirillaceae</taxon>
        <taxon>Litoribacillus</taxon>
    </lineage>
</organism>
<dbReference type="SUPFAM" id="SSF55073">
    <property type="entry name" value="Nucleotide cyclase"/>
    <property type="match status" value="1"/>
</dbReference>
<dbReference type="InterPro" id="IPR043128">
    <property type="entry name" value="Rev_trsase/Diguanyl_cyclase"/>
</dbReference>
<dbReference type="EC" id="2.7.7.65" evidence="1"/>
<protein>
    <recommendedName>
        <fullName evidence="1">diguanylate cyclase</fullName>
        <ecNumber evidence="1">2.7.7.65</ecNumber>
    </recommendedName>
</protein>
<reference evidence="5" key="1">
    <citation type="journal article" date="2019" name="Int. J. Syst. Evol. Microbiol.">
        <title>The Global Catalogue of Microorganisms (GCM) 10K type strain sequencing project: providing services to taxonomists for standard genome sequencing and annotation.</title>
        <authorList>
            <consortium name="The Broad Institute Genomics Platform"/>
            <consortium name="The Broad Institute Genome Sequencing Center for Infectious Disease"/>
            <person name="Wu L."/>
            <person name="Ma J."/>
        </authorList>
    </citation>
    <scope>NUCLEOTIDE SEQUENCE [LARGE SCALE GENOMIC DNA]</scope>
    <source>
        <strain evidence="5">JCM 17551</strain>
    </source>
</reference>